<comment type="caution">
    <text evidence="1">The sequence shown here is derived from an EMBL/GenBank/DDBJ whole genome shotgun (WGS) entry which is preliminary data.</text>
</comment>
<evidence type="ECO:0000313" key="2">
    <source>
        <dbReference type="Proteomes" id="UP001163056"/>
    </source>
</evidence>
<name>A0AAJ1JGT9_PROST</name>
<proteinExistence type="predicted"/>
<organism evidence="1 2">
    <name type="scientific">Providencia stuartii</name>
    <dbReference type="NCBI Taxonomy" id="588"/>
    <lineage>
        <taxon>Bacteria</taxon>
        <taxon>Pseudomonadati</taxon>
        <taxon>Pseudomonadota</taxon>
        <taxon>Gammaproteobacteria</taxon>
        <taxon>Enterobacterales</taxon>
        <taxon>Morganellaceae</taxon>
        <taxon>Providencia</taxon>
    </lineage>
</organism>
<accession>A0AAJ1JGT9</accession>
<reference evidence="1 2" key="1">
    <citation type="submission" date="2023-03" db="EMBL/GenBank/DDBJ databases">
        <title>WGS of NDM-producing Providencia thailandensis from Ukrainian patients.</title>
        <authorList>
            <person name="Zabicka D."/>
            <person name="Izdebski R."/>
            <person name="Urbanowicz P."/>
            <person name="Biedrzycka M."/>
            <person name="Guzek A."/>
            <person name="Gniadkowski M."/>
        </authorList>
    </citation>
    <scope>NUCLEOTIDE SEQUENCE [LARGE SCALE GENOMIC DNA]</scope>
    <source>
        <strain evidence="1 2">8015-22</strain>
    </source>
</reference>
<gene>
    <name evidence="1" type="ORF">PZS58_14715</name>
</gene>
<dbReference type="RefSeq" id="WP_036942096.1">
    <property type="nucleotide sequence ID" value="NZ_BMYH01000008.1"/>
</dbReference>
<dbReference type="EMBL" id="JAREJI010000010">
    <property type="protein sequence ID" value="MDE8770752.1"/>
    <property type="molecule type" value="Genomic_DNA"/>
</dbReference>
<protein>
    <recommendedName>
        <fullName evidence="3">Fimbrial protein</fullName>
    </recommendedName>
</protein>
<dbReference type="AlphaFoldDB" id="A0AAJ1JGT9"/>
<dbReference type="SUPFAM" id="SSF49401">
    <property type="entry name" value="Bacterial adhesins"/>
    <property type="match status" value="1"/>
</dbReference>
<dbReference type="InterPro" id="IPR008966">
    <property type="entry name" value="Adhesion_dom_sf"/>
</dbReference>
<evidence type="ECO:0000313" key="1">
    <source>
        <dbReference type="EMBL" id="MDE8770752.1"/>
    </source>
</evidence>
<sequence>MDKSNNRLLKYCTFIISSIILFVSYVGNIKAVELSILGNVSKGTCSASLNDMKIVFEKPLFIPNIKENVEDKTYVKPFSLKYKCSDFDFSSSTGNYLMKIVPGNGTLVDENNKIYPTSNVTNAAFVLRSCDSNKSNCKIVNLRNGGELPFDVIANGDLEHHFEVSVVQLGATSLKSGELVVAVDVNFLQP</sequence>
<evidence type="ECO:0008006" key="3">
    <source>
        <dbReference type="Google" id="ProtNLM"/>
    </source>
</evidence>
<dbReference type="Proteomes" id="UP001163056">
    <property type="component" value="Unassembled WGS sequence"/>
</dbReference>
<dbReference type="KEGG" id="psx:DR96_1510"/>